<gene>
    <name evidence="6" type="ORF">PA27867_3443</name>
</gene>
<feature type="domain" description="HTH tetR-type" evidence="5">
    <location>
        <begin position="18"/>
        <end position="78"/>
    </location>
</feature>
<accession>A0A1B1BNZ4</accession>
<keyword evidence="7" id="KW-1185">Reference proteome</keyword>
<dbReference type="Proteomes" id="UP000092582">
    <property type="component" value="Chromosome 1"/>
</dbReference>
<organism evidence="6 7">
    <name type="scientific">Cryobacterium arcticum</name>
    <dbReference type="NCBI Taxonomy" id="670052"/>
    <lineage>
        <taxon>Bacteria</taxon>
        <taxon>Bacillati</taxon>
        <taxon>Actinomycetota</taxon>
        <taxon>Actinomycetes</taxon>
        <taxon>Micrococcales</taxon>
        <taxon>Microbacteriaceae</taxon>
        <taxon>Cryobacterium</taxon>
    </lineage>
</organism>
<dbReference type="STRING" id="670052.PA27867_3443"/>
<dbReference type="SUPFAM" id="SSF46689">
    <property type="entry name" value="Homeodomain-like"/>
    <property type="match status" value="1"/>
</dbReference>
<dbReference type="AlphaFoldDB" id="A0A1B1BNZ4"/>
<dbReference type="InterPro" id="IPR050109">
    <property type="entry name" value="HTH-type_TetR-like_transc_reg"/>
</dbReference>
<reference evidence="6 7" key="1">
    <citation type="submission" date="2016-06" db="EMBL/GenBank/DDBJ databases">
        <title>Genome sequencing of Cryobacterium arcticum PAMC 27867.</title>
        <authorList>
            <person name="Lee J."/>
            <person name="Kim O.-S."/>
        </authorList>
    </citation>
    <scope>NUCLEOTIDE SEQUENCE [LARGE SCALE GENOMIC DNA]</scope>
    <source>
        <strain evidence="6 7">PAMC 27867</strain>
    </source>
</reference>
<feature type="DNA-binding region" description="H-T-H motif" evidence="4">
    <location>
        <begin position="41"/>
        <end position="60"/>
    </location>
</feature>
<dbReference type="InterPro" id="IPR001647">
    <property type="entry name" value="HTH_TetR"/>
</dbReference>
<keyword evidence="1" id="KW-0805">Transcription regulation</keyword>
<dbReference type="Gene3D" id="1.10.357.10">
    <property type="entry name" value="Tetracycline Repressor, domain 2"/>
    <property type="match status" value="1"/>
</dbReference>
<proteinExistence type="predicted"/>
<evidence type="ECO:0000259" key="5">
    <source>
        <dbReference type="PROSITE" id="PS50977"/>
    </source>
</evidence>
<evidence type="ECO:0000256" key="2">
    <source>
        <dbReference type="ARBA" id="ARBA00023125"/>
    </source>
</evidence>
<dbReference type="PROSITE" id="PS50977">
    <property type="entry name" value="HTH_TETR_2"/>
    <property type="match status" value="1"/>
</dbReference>
<protein>
    <submittedName>
        <fullName evidence="6">TetR family transcriptional regulator</fullName>
    </submittedName>
</protein>
<keyword evidence="2 4" id="KW-0238">DNA-binding</keyword>
<dbReference type="PATRIC" id="fig|670052.7.peg.3542"/>
<sequence length="198" mass="20999">MTSTPQRVIPGRSRSTAEQQRTRILQSAVAVFAHAGYHATPVTEIAEKAAVSPAYVFRLFPGKLALFVAAVNQCYAQVADALVAGGEAAGPVGPDGILDAMTDAYVDLIGDRDLIMLQVHAQSACDIPEIREAVRAGVSLVVRAVARVSGAEPAAVQRFIAYGQLCHLIVQADLHDLTDSWAETLTDGMRHNGPQAAR</sequence>
<dbReference type="PANTHER" id="PTHR30055:SF234">
    <property type="entry name" value="HTH-TYPE TRANSCRIPTIONAL REGULATOR BETI"/>
    <property type="match status" value="1"/>
</dbReference>
<dbReference type="PANTHER" id="PTHR30055">
    <property type="entry name" value="HTH-TYPE TRANSCRIPTIONAL REGULATOR RUTR"/>
    <property type="match status" value="1"/>
</dbReference>
<dbReference type="OrthoDB" id="3691941at2"/>
<dbReference type="EMBL" id="CP016282">
    <property type="protein sequence ID" value="ANP74369.1"/>
    <property type="molecule type" value="Genomic_DNA"/>
</dbReference>
<evidence type="ECO:0000256" key="3">
    <source>
        <dbReference type="ARBA" id="ARBA00023163"/>
    </source>
</evidence>
<evidence type="ECO:0000256" key="1">
    <source>
        <dbReference type="ARBA" id="ARBA00023015"/>
    </source>
</evidence>
<dbReference type="RefSeq" id="WP_066598306.1">
    <property type="nucleotide sequence ID" value="NZ_CP016282.1"/>
</dbReference>
<name>A0A1B1BNZ4_9MICO</name>
<keyword evidence="3" id="KW-0804">Transcription</keyword>
<dbReference type="GO" id="GO:0000976">
    <property type="term" value="F:transcription cis-regulatory region binding"/>
    <property type="evidence" value="ECO:0007669"/>
    <property type="project" value="TreeGrafter"/>
</dbReference>
<dbReference type="GO" id="GO:0003700">
    <property type="term" value="F:DNA-binding transcription factor activity"/>
    <property type="evidence" value="ECO:0007669"/>
    <property type="project" value="TreeGrafter"/>
</dbReference>
<dbReference type="InterPro" id="IPR009057">
    <property type="entry name" value="Homeodomain-like_sf"/>
</dbReference>
<evidence type="ECO:0000313" key="6">
    <source>
        <dbReference type="EMBL" id="ANP74369.1"/>
    </source>
</evidence>
<evidence type="ECO:0000313" key="7">
    <source>
        <dbReference type="Proteomes" id="UP000092582"/>
    </source>
</evidence>
<dbReference type="KEGG" id="cart:PA27867_3443"/>
<evidence type="ECO:0000256" key="4">
    <source>
        <dbReference type="PROSITE-ProRule" id="PRU00335"/>
    </source>
</evidence>
<dbReference type="Pfam" id="PF00440">
    <property type="entry name" value="TetR_N"/>
    <property type="match status" value="1"/>
</dbReference>